<gene>
    <name evidence="2" type="ORF">HYC85_022392</name>
</gene>
<organism evidence="2 3">
    <name type="scientific">Camellia sinensis</name>
    <name type="common">Tea plant</name>
    <name type="synonym">Thea sinensis</name>
    <dbReference type="NCBI Taxonomy" id="4442"/>
    <lineage>
        <taxon>Eukaryota</taxon>
        <taxon>Viridiplantae</taxon>
        <taxon>Streptophyta</taxon>
        <taxon>Embryophyta</taxon>
        <taxon>Tracheophyta</taxon>
        <taxon>Spermatophyta</taxon>
        <taxon>Magnoliopsida</taxon>
        <taxon>eudicotyledons</taxon>
        <taxon>Gunneridae</taxon>
        <taxon>Pentapetalae</taxon>
        <taxon>asterids</taxon>
        <taxon>Ericales</taxon>
        <taxon>Theaceae</taxon>
        <taxon>Camellia</taxon>
    </lineage>
</organism>
<dbReference type="AlphaFoldDB" id="A0A7J7GM01"/>
<evidence type="ECO:0000313" key="2">
    <source>
        <dbReference type="EMBL" id="KAF5941225.1"/>
    </source>
</evidence>
<sequence length="286" mass="31273">MGKAPITTRAFVRESPSSWTFTGLANLEVGQSSSMLANGPQTPTVVAALPNPTSYFTLVRGPSIRKRLREMESGFDLLYDTEPMLVIDMVQSPLQVGPADSSVHGSGMVSDSAYPSQSLGSLLRKHIRRRKKARYSLQSIMHTPVHAVPYISQEVSARSMPQRRRRKLHLRSNHLLAGTSSSMGSSSRRRRGHSSHVSRGHRRGVSPTTGHLVQDVITSESGYDTGLSSPEGCGLDYEVSQACAPSDLLQVHHQTSRFMALVLDPSLGSIRRVSQEVVPQQPPRSP</sequence>
<feature type="compositionally biased region" description="Basic residues" evidence="1">
    <location>
        <begin position="187"/>
        <end position="204"/>
    </location>
</feature>
<reference evidence="3" key="1">
    <citation type="journal article" date="2020" name="Nat. Commun.">
        <title>Genome assembly of wild tea tree DASZ reveals pedigree and selection history of tea varieties.</title>
        <authorList>
            <person name="Zhang W."/>
            <person name="Zhang Y."/>
            <person name="Qiu H."/>
            <person name="Guo Y."/>
            <person name="Wan H."/>
            <person name="Zhang X."/>
            <person name="Scossa F."/>
            <person name="Alseekh S."/>
            <person name="Zhang Q."/>
            <person name="Wang P."/>
            <person name="Xu L."/>
            <person name="Schmidt M.H."/>
            <person name="Jia X."/>
            <person name="Li D."/>
            <person name="Zhu A."/>
            <person name="Guo F."/>
            <person name="Chen W."/>
            <person name="Ni D."/>
            <person name="Usadel B."/>
            <person name="Fernie A.R."/>
            <person name="Wen W."/>
        </authorList>
    </citation>
    <scope>NUCLEOTIDE SEQUENCE [LARGE SCALE GENOMIC DNA]</scope>
    <source>
        <strain evidence="3">cv. G240</strain>
    </source>
</reference>
<protein>
    <submittedName>
        <fullName evidence="2">Uncharacterized protein</fullName>
    </submittedName>
</protein>
<name>A0A7J7GM01_CAMSI</name>
<dbReference type="Proteomes" id="UP000593564">
    <property type="component" value="Unassembled WGS sequence"/>
</dbReference>
<reference evidence="2 3" key="2">
    <citation type="submission" date="2020-07" db="EMBL/GenBank/DDBJ databases">
        <title>Genome assembly of wild tea tree DASZ reveals pedigree and selection history of tea varieties.</title>
        <authorList>
            <person name="Zhang W."/>
        </authorList>
    </citation>
    <scope>NUCLEOTIDE SEQUENCE [LARGE SCALE GENOMIC DNA]</scope>
    <source>
        <strain evidence="3">cv. G240</strain>
        <tissue evidence="2">Leaf</tissue>
    </source>
</reference>
<feature type="region of interest" description="Disordered" evidence="1">
    <location>
        <begin position="156"/>
        <end position="212"/>
    </location>
</feature>
<evidence type="ECO:0000256" key="1">
    <source>
        <dbReference type="SAM" id="MobiDB-lite"/>
    </source>
</evidence>
<keyword evidence="3" id="KW-1185">Reference proteome</keyword>
<feature type="compositionally biased region" description="Basic residues" evidence="1">
    <location>
        <begin position="161"/>
        <end position="172"/>
    </location>
</feature>
<proteinExistence type="predicted"/>
<dbReference type="EMBL" id="JACBKZ010000010">
    <property type="protein sequence ID" value="KAF5941225.1"/>
    <property type="molecule type" value="Genomic_DNA"/>
</dbReference>
<comment type="caution">
    <text evidence="2">The sequence shown here is derived from an EMBL/GenBank/DDBJ whole genome shotgun (WGS) entry which is preliminary data.</text>
</comment>
<accession>A0A7J7GM01</accession>
<evidence type="ECO:0000313" key="3">
    <source>
        <dbReference type="Proteomes" id="UP000593564"/>
    </source>
</evidence>